<dbReference type="InterPro" id="IPR010982">
    <property type="entry name" value="Lambda_DNA-bd_dom_sf"/>
</dbReference>
<keyword evidence="4" id="KW-0804">Transcription</keyword>
<dbReference type="InterPro" id="IPR001387">
    <property type="entry name" value="Cro/C1-type_HTH"/>
</dbReference>
<comment type="similarity">
    <text evidence="1">Belongs to the MBF1 family.</text>
</comment>
<dbReference type="EMBL" id="BNJQ01000013">
    <property type="protein sequence ID" value="GHP06681.1"/>
    <property type="molecule type" value="Genomic_DNA"/>
</dbReference>
<evidence type="ECO:0000256" key="5">
    <source>
        <dbReference type="SAM" id="MobiDB-lite"/>
    </source>
</evidence>
<dbReference type="GO" id="GO:0003677">
    <property type="term" value="F:DNA binding"/>
    <property type="evidence" value="ECO:0007669"/>
    <property type="project" value="UniProtKB-KW"/>
</dbReference>
<keyword evidence="2" id="KW-0805">Transcription regulation</keyword>
<dbReference type="Proteomes" id="UP000660262">
    <property type="component" value="Unassembled WGS sequence"/>
</dbReference>
<feature type="region of interest" description="Disordered" evidence="5">
    <location>
        <begin position="1"/>
        <end position="32"/>
    </location>
</feature>
<dbReference type="FunFam" id="1.10.260.40:FF:000018">
    <property type="entry name" value="Multiprotein bridging factor 1"/>
    <property type="match status" value="1"/>
</dbReference>
<dbReference type="AlphaFoldDB" id="A0A830HM77"/>
<evidence type="ECO:0000259" key="6">
    <source>
        <dbReference type="PROSITE" id="PS50943"/>
    </source>
</evidence>
<dbReference type="PANTHER" id="PTHR10245">
    <property type="entry name" value="ENDOTHELIAL DIFFERENTIATION-RELATED FACTOR 1 MULTIPROTEIN BRIDGING FACTOR 1"/>
    <property type="match status" value="1"/>
</dbReference>
<dbReference type="Pfam" id="PF01381">
    <property type="entry name" value="HTH_3"/>
    <property type="match status" value="1"/>
</dbReference>
<organism evidence="7 8">
    <name type="scientific">Pycnococcus provasolii</name>
    <dbReference type="NCBI Taxonomy" id="41880"/>
    <lineage>
        <taxon>Eukaryota</taxon>
        <taxon>Viridiplantae</taxon>
        <taxon>Chlorophyta</taxon>
        <taxon>Pseudoscourfieldiophyceae</taxon>
        <taxon>Pseudoscourfieldiales</taxon>
        <taxon>Pycnococcaceae</taxon>
        <taxon>Pycnococcus</taxon>
    </lineage>
</organism>
<dbReference type="Gene3D" id="1.10.260.40">
    <property type="entry name" value="lambda repressor-like DNA-binding domains"/>
    <property type="match status" value="1"/>
</dbReference>
<evidence type="ECO:0000256" key="3">
    <source>
        <dbReference type="ARBA" id="ARBA00023125"/>
    </source>
</evidence>
<dbReference type="InterPro" id="IPR013729">
    <property type="entry name" value="MBF1_N"/>
</dbReference>
<keyword evidence="8" id="KW-1185">Reference proteome</keyword>
<evidence type="ECO:0000256" key="4">
    <source>
        <dbReference type="ARBA" id="ARBA00023163"/>
    </source>
</evidence>
<evidence type="ECO:0000256" key="1">
    <source>
        <dbReference type="ARBA" id="ARBA00009802"/>
    </source>
</evidence>
<comment type="caution">
    <text evidence="7">The sequence shown here is derived from an EMBL/GenBank/DDBJ whole genome shotgun (WGS) entry which is preliminary data.</text>
</comment>
<sequence length="141" mass="15256">MAGQWQGQDWEPVVIRKKGPAPGSSAKDPKSLAAAIRSGAQVETMQKFGAGTNKRGGGPSNAQKLENDTENLSHERVSSELKKMIQQARLAKKMTQAQLGNAINEPPKTVQEYENGKAIPNNQVLGKIERALGVKLRGKKK</sequence>
<dbReference type="GO" id="GO:0005634">
    <property type="term" value="C:nucleus"/>
    <property type="evidence" value="ECO:0007669"/>
    <property type="project" value="TreeGrafter"/>
</dbReference>
<gene>
    <name evidence="7" type="ORF">PPROV_000542600</name>
</gene>
<feature type="compositionally biased region" description="Basic and acidic residues" evidence="5">
    <location>
        <begin position="65"/>
        <end position="77"/>
    </location>
</feature>
<feature type="domain" description="HTH cro/C1-type" evidence="6">
    <location>
        <begin position="85"/>
        <end position="139"/>
    </location>
</feature>
<keyword evidence="3" id="KW-0238">DNA-binding</keyword>
<dbReference type="SMART" id="SM00530">
    <property type="entry name" value="HTH_XRE"/>
    <property type="match status" value="1"/>
</dbReference>
<protein>
    <submittedName>
        <fullName evidence="7">Multiprotein-bridging factor 1a</fullName>
    </submittedName>
</protein>
<proteinExistence type="inferred from homology"/>
<dbReference type="OrthoDB" id="10253401at2759"/>
<evidence type="ECO:0000313" key="8">
    <source>
        <dbReference type="Proteomes" id="UP000660262"/>
    </source>
</evidence>
<evidence type="ECO:0000256" key="2">
    <source>
        <dbReference type="ARBA" id="ARBA00023015"/>
    </source>
</evidence>
<accession>A0A830HM77</accession>
<evidence type="ECO:0000313" key="7">
    <source>
        <dbReference type="EMBL" id="GHP06681.1"/>
    </source>
</evidence>
<dbReference type="Pfam" id="PF08523">
    <property type="entry name" value="MBF1"/>
    <property type="match status" value="1"/>
</dbReference>
<feature type="region of interest" description="Disordered" evidence="5">
    <location>
        <begin position="47"/>
        <end position="77"/>
    </location>
</feature>
<dbReference type="GO" id="GO:0003713">
    <property type="term" value="F:transcription coactivator activity"/>
    <property type="evidence" value="ECO:0007669"/>
    <property type="project" value="UniProtKB-ARBA"/>
</dbReference>
<reference evidence="7" key="1">
    <citation type="submission" date="2020-10" db="EMBL/GenBank/DDBJ databases">
        <title>Unveiling of a novel bifunctional photoreceptor, Dualchrome1, isolated from a cosmopolitan green alga.</title>
        <authorList>
            <person name="Suzuki S."/>
            <person name="Kawachi M."/>
        </authorList>
    </citation>
    <scope>NUCLEOTIDE SEQUENCE</scope>
    <source>
        <strain evidence="7">NIES 2893</strain>
    </source>
</reference>
<dbReference type="PANTHER" id="PTHR10245:SF15">
    <property type="entry name" value="ENDOTHELIAL DIFFERENTIATION-RELATED FACTOR 1"/>
    <property type="match status" value="1"/>
</dbReference>
<dbReference type="CDD" id="cd00093">
    <property type="entry name" value="HTH_XRE"/>
    <property type="match status" value="1"/>
</dbReference>
<name>A0A830HM77_9CHLO</name>
<dbReference type="SUPFAM" id="SSF47413">
    <property type="entry name" value="lambda repressor-like DNA-binding domains"/>
    <property type="match status" value="1"/>
</dbReference>
<dbReference type="PROSITE" id="PS50943">
    <property type="entry name" value="HTH_CROC1"/>
    <property type="match status" value="1"/>
</dbReference>